<dbReference type="EMBL" id="JBHSJF010000006">
    <property type="protein sequence ID" value="MFC5068630.1"/>
    <property type="molecule type" value="Genomic_DNA"/>
</dbReference>
<dbReference type="Gene3D" id="2.120.10.30">
    <property type="entry name" value="TolB, C-terminal domain"/>
    <property type="match status" value="1"/>
</dbReference>
<keyword evidence="1" id="KW-0732">Signal</keyword>
<evidence type="ECO:0000313" key="3">
    <source>
        <dbReference type="Proteomes" id="UP001595796"/>
    </source>
</evidence>
<organism evidence="2 3">
    <name type="scientific">Flaviflagellibacter deserti</name>
    <dbReference type="NCBI Taxonomy" id="2267266"/>
    <lineage>
        <taxon>Bacteria</taxon>
        <taxon>Pseudomonadati</taxon>
        <taxon>Pseudomonadota</taxon>
        <taxon>Alphaproteobacteria</taxon>
        <taxon>Hyphomicrobiales</taxon>
        <taxon>Flaviflagellibacter</taxon>
    </lineage>
</organism>
<dbReference type="SUPFAM" id="SSF82171">
    <property type="entry name" value="DPP6 N-terminal domain-like"/>
    <property type="match status" value="1"/>
</dbReference>
<dbReference type="InterPro" id="IPR011042">
    <property type="entry name" value="6-blade_b-propeller_TolB-like"/>
</dbReference>
<evidence type="ECO:0000256" key="1">
    <source>
        <dbReference type="SAM" id="SignalP"/>
    </source>
</evidence>
<comment type="caution">
    <text evidence="2">The sequence shown here is derived from an EMBL/GenBank/DDBJ whole genome shotgun (WGS) entry which is preliminary data.</text>
</comment>
<sequence length="413" mass="45433">MSKLPSLISKGVFGAALLLLALDGSTSADDRLANAHILVAPPMDRPAYRQSVIDPALDTSFTRVTDPGQRMKTGIVCRQDFCRHRYSSAQAWNADQTLLAIFKGCNGICFLDGQSYEPLFHRLVDDDCKWHPTDPALMICVRASQVYAWEPRTNVRTIVYVARGYANIQFGPNKGNLSQDGNRLVLRATTRTGALVAFAYDMMEKRKYPDIELAALPGLNDYCGISPSGRYILCSSTKDDQFDVAYILTVDGKLVQSWTEHHRPGHGDMAIDADGNDVYVGISKADPDKWHVIKRRLSDGVITDLVPAGYGAHVSARNINRPGWVFVSYEGTYEKIAGGVGRAPFYQEVIALRIDGSGEIRRIGQTRNVVGDYISETHASPSPDGSQVIWSSNWGTAGGPVADYVSRVSWPKE</sequence>
<dbReference type="RefSeq" id="WP_114956166.1">
    <property type="nucleotide sequence ID" value="NZ_JBHSJF010000006.1"/>
</dbReference>
<gene>
    <name evidence="2" type="ORF">ACFPFW_11480</name>
</gene>
<keyword evidence="3" id="KW-1185">Reference proteome</keyword>
<dbReference type="Proteomes" id="UP001595796">
    <property type="component" value="Unassembled WGS sequence"/>
</dbReference>
<reference evidence="3" key="1">
    <citation type="journal article" date="2019" name="Int. J. Syst. Evol. Microbiol.">
        <title>The Global Catalogue of Microorganisms (GCM) 10K type strain sequencing project: providing services to taxonomists for standard genome sequencing and annotation.</title>
        <authorList>
            <consortium name="The Broad Institute Genomics Platform"/>
            <consortium name="The Broad Institute Genome Sequencing Center for Infectious Disease"/>
            <person name="Wu L."/>
            <person name="Ma J."/>
        </authorList>
    </citation>
    <scope>NUCLEOTIDE SEQUENCE [LARGE SCALE GENOMIC DNA]</scope>
    <source>
        <strain evidence="3">CGMCC 1.16444</strain>
    </source>
</reference>
<proteinExistence type="predicted"/>
<feature type="signal peptide" evidence="1">
    <location>
        <begin position="1"/>
        <end position="28"/>
    </location>
</feature>
<name>A0ABV9Z0N8_9HYPH</name>
<accession>A0ABV9Z0N8</accession>
<feature type="chain" id="PRO_5045259746" description="WD40 repeat protein" evidence="1">
    <location>
        <begin position="29"/>
        <end position="413"/>
    </location>
</feature>
<evidence type="ECO:0000313" key="2">
    <source>
        <dbReference type="EMBL" id="MFC5068630.1"/>
    </source>
</evidence>
<protein>
    <recommendedName>
        <fullName evidence="4">WD40 repeat protein</fullName>
    </recommendedName>
</protein>
<evidence type="ECO:0008006" key="4">
    <source>
        <dbReference type="Google" id="ProtNLM"/>
    </source>
</evidence>